<dbReference type="PROSITE" id="PS50004">
    <property type="entry name" value="C2"/>
    <property type="match status" value="1"/>
</dbReference>
<evidence type="ECO:0000256" key="1">
    <source>
        <dbReference type="ARBA" id="ARBA00004141"/>
    </source>
</evidence>
<dbReference type="Pfam" id="PF00520">
    <property type="entry name" value="Ion_trans"/>
    <property type="match status" value="4"/>
</dbReference>
<dbReference type="Gene3D" id="1.10.287.70">
    <property type="match status" value="4"/>
</dbReference>
<feature type="domain" description="Cyclic nucleotide-binding" evidence="12">
    <location>
        <begin position="976"/>
        <end position="1075"/>
    </location>
</feature>
<keyword evidence="6 10" id="KW-0472">Membrane</keyword>
<feature type="transmembrane region" description="Helical" evidence="10">
    <location>
        <begin position="367"/>
        <end position="392"/>
    </location>
</feature>
<evidence type="ECO:0000256" key="9">
    <source>
        <dbReference type="SAM" id="MobiDB-lite"/>
    </source>
</evidence>
<dbReference type="Pfam" id="PF00168">
    <property type="entry name" value="C2"/>
    <property type="match status" value="1"/>
</dbReference>
<protein>
    <submittedName>
        <fullName evidence="13">Uncharacterized protein</fullName>
    </submittedName>
</protein>
<dbReference type="Proteomes" id="UP001165082">
    <property type="component" value="Unassembled WGS sequence"/>
</dbReference>
<proteinExistence type="predicted"/>
<feature type="compositionally biased region" description="Basic and acidic residues" evidence="9">
    <location>
        <begin position="2334"/>
        <end position="2349"/>
    </location>
</feature>
<dbReference type="InterPro" id="IPR014710">
    <property type="entry name" value="RmlC-like_jellyroll"/>
</dbReference>
<keyword evidence="8" id="KW-0407">Ion channel</keyword>
<evidence type="ECO:0000256" key="4">
    <source>
        <dbReference type="ARBA" id="ARBA00022989"/>
    </source>
</evidence>
<feature type="transmembrane region" description="Helical" evidence="10">
    <location>
        <begin position="1865"/>
        <end position="1886"/>
    </location>
</feature>
<feature type="transmembrane region" description="Helical" evidence="10">
    <location>
        <begin position="1691"/>
        <end position="1712"/>
    </location>
</feature>
<dbReference type="SUPFAM" id="SSF49562">
    <property type="entry name" value="C2 domain (Calcium/lipid-binding domain, CaLB)"/>
    <property type="match status" value="1"/>
</dbReference>
<evidence type="ECO:0000256" key="10">
    <source>
        <dbReference type="SAM" id="Phobius"/>
    </source>
</evidence>
<dbReference type="Gene3D" id="2.60.120.10">
    <property type="entry name" value="Jelly Rolls"/>
    <property type="match status" value="4"/>
</dbReference>
<dbReference type="CDD" id="cd00030">
    <property type="entry name" value="C2"/>
    <property type="match status" value="1"/>
</dbReference>
<dbReference type="CDD" id="cd00038">
    <property type="entry name" value="CAP_ED"/>
    <property type="match status" value="3"/>
</dbReference>
<evidence type="ECO:0000256" key="5">
    <source>
        <dbReference type="ARBA" id="ARBA00023065"/>
    </source>
</evidence>
<organism evidence="13 14">
    <name type="scientific">Triparma retinervis</name>
    <dbReference type="NCBI Taxonomy" id="2557542"/>
    <lineage>
        <taxon>Eukaryota</taxon>
        <taxon>Sar</taxon>
        <taxon>Stramenopiles</taxon>
        <taxon>Ochrophyta</taxon>
        <taxon>Bolidophyceae</taxon>
        <taxon>Parmales</taxon>
        <taxon>Triparmaceae</taxon>
        <taxon>Triparma</taxon>
    </lineage>
</organism>
<dbReference type="InterPro" id="IPR000595">
    <property type="entry name" value="cNMP-bd_dom"/>
</dbReference>
<comment type="subcellular location">
    <subcellularLocation>
        <location evidence="1">Membrane</location>
        <topology evidence="1">Multi-pass membrane protein</topology>
    </subcellularLocation>
</comment>
<feature type="transmembrane region" description="Helical" evidence="10">
    <location>
        <begin position="1661"/>
        <end position="1679"/>
    </location>
</feature>
<dbReference type="SUPFAM" id="SSF81324">
    <property type="entry name" value="Voltage-gated potassium channels"/>
    <property type="match status" value="4"/>
</dbReference>
<feature type="compositionally biased region" description="Polar residues" evidence="9">
    <location>
        <begin position="2289"/>
        <end position="2301"/>
    </location>
</feature>
<feature type="transmembrane region" description="Helical" evidence="10">
    <location>
        <begin position="1301"/>
        <end position="1321"/>
    </location>
</feature>
<dbReference type="SMART" id="SM00100">
    <property type="entry name" value="cNMP"/>
    <property type="match status" value="3"/>
</dbReference>
<feature type="transmembrane region" description="Helical" evidence="10">
    <location>
        <begin position="1394"/>
        <end position="1413"/>
    </location>
</feature>
<feature type="transmembrane region" description="Helical" evidence="10">
    <location>
        <begin position="645"/>
        <end position="665"/>
    </location>
</feature>
<evidence type="ECO:0000259" key="12">
    <source>
        <dbReference type="PROSITE" id="PS50042"/>
    </source>
</evidence>
<feature type="transmembrane region" description="Helical" evidence="10">
    <location>
        <begin position="245"/>
        <end position="268"/>
    </location>
</feature>
<dbReference type="GO" id="GO:0005249">
    <property type="term" value="F:voltage-gated potassium channel activity"/>
    <property type="evidence" value="ECO:0007669"/>
    <property type="project" value="TreeGrafter"/>
</dbReference>
<dbReference type="GO" id="GO:0005886">
    <property type="term" value="C:plasma membrane"/>
    <property type="evidence" value="ECO:0007669"/>
    <property type="project" value="TreeGrafter"/>
</dbReference>
<evidence type="ECO:0000256" key="7">
    <source>
        <dbReference type="ARBA" id="ARBA00023286"/>
    </source>
</evidence>
<dbReference type="InterPro" id="IPR035892">
    <property type="entry name" value="C2_domain_sf"/>
</dbReference>
<dbReference type="GO" id="GO:0042391">
    <property type="term" value="P:regulation of membrane potential"/>
    <property type="evidence" value="ECO:0007669"/>
    <property type="project" value="TreeGrafter"/>
</dbReference>
<dbReference type="FunFam" id="1.10.287.630:FF:000001">
    <property type="entry name" value="Cyclic nucleotide-gated channel alpha 3"/>
    <property type="match status" value="1"/>
</dbReference>
<dbReference type="PANTHER" id="PTHR10217">
    <property type="entry name" value="VOLTAGE AND LIGAND GATED POTASSIUM CHANNEL"/>
    <property type="match status" value="1"/>
</dbReference>
<evidence type="ECO:0000259" key="11">
    <source>
        <dbReference type="PROSITE" id="PS50004"/>
    </source>
</evidence>
<accession>A0A9W6ZVB0</accession>
<feature type="transmembrane region" description="Helical" evidence="10">
    <location>
        <begin position="96"/>
        <end position="117"/>
    </location>
</feature>
<dbReference type="SUPFAM" id="SSF51206">
    <property type="entry name" value="cAMP-binding domain-like"/>
    <property type="match status" value="4"/>
</dbReference>
<dbReference type="SMART" id="SM00239">
    <property type="entry name" value="C2"/>
    <property type="match status" value="1"/>
</dbReference>
<dbReference type="EMBL" id="BRXZ01000939">
    <property type="protein sequence ID" value="GMH58012.1"/>
    <property type="molecule type" value="Genomic_DNA"/>
</dbReference>
<keyword evidence="5" id="KW-0406">Ion transport</keyword>
<dbReference type="InterPro" id="IPR050818">
    <property type="entry name" value="KCNH_animal-type"/>
</dbReference>
<feature type="transmembrane region" description="Helical" evidence="10">
    <location>
        <begin position="1135"/>
        <end position="1156"/>
    </location>
</feature>
<dbReference type="PROSITE" id="PS50042">
    <property type="entry name" value="CNMP_BINDING_3"/>
    <property type="match status" value="3"/>
</dbReference>
<evidence type="ECO:0000256" key="3">
    <source>
        <dbReference type="ARBA" id="ARBA00022692"/>
    </source>
</evidence>
<feature type="transmembrane region" description="Helical" evidence="10">
    <location>
        <begin position="1893"/>
        <end position="1918"/>
    </location>
</feature>
<evidence type="ECO:0000256" key="2">
    <source>
        <dbReference type="ARBA" id="ARBA00022448"/>
    </source>
</evidence>
<keyword evidence="7" id="KW-1071">Ligand-gated ion channel</keyword>
<dbReference type="InterPro" id="IPR003280">
    <property type="entry name" value="2pore_dom_K_chnl"/>
</dbReference>
<dbReference type="InterPro" id="IPR000008">
    <property type="entry name" value="C2_dom"/>
</dbReference>
<sequence length="2421" mass="277699">MGEAKISPEQSLDISSVPEDSIYEPLPVSESAQAGRGGRSPKSKLAMKTSKIMAKLAAAKQIHATVLPTDNTNYEDHDTVPQWLFPFSKFRNTWDVFVFLFVSYNCFYTPLQITILYNGVEDMFCYESGGFWFDFLIDMLFWVDTGLNFYFAFEDPETKTVVANKSAIRAHFMRSSSFWINVVASSQPFFTILTCSLDPDVVTRSVLILLQLPRMMRIFLFTPQFTTFKNYLSEKRQVKVNESMYRMIVVLFFILLGNTGLGCLYYNLGYIDEDAADDICELDEIKAKTQATWVVGDPLLYPTISEAYCLNSTKSQMELDTGQIPKDSFGSQETNARFLRSIYFMMQTLFTIGYGDSVIPKSWKEQMFATAFMMLGTFIYGLVIANMTSLLANVDVLRMRFRQEMDTMDGYMNMRDVPEGLKQRIKIYFDYLYMKQYGMLEEHILKSLPMKIRSDIQHLYLKKVNVVPFFKNRSVIFHEELAEHLVLRTYAPGSILIFQKERQREMFVVTSGQIEIMTAGMSQSIFSLRPGDYIGDYQLLFGVEHQFGAKADIFAETVVLTIGGLREVLKNPALKSLSKLMRQGHFRGADKTDEGLAQTKELYEEKMAKFCKLHENMNKTSTKMQAMMAASVDHKHKGIIMPYNVFHVYWDIFLMLCTLYLSIMVPVRIRTEYSPDPEIKPSFDYSLILDYLVDVVFLVDIYLHTRVFAYLDITTGRENIVTDKSLIQLNYTGSFRFKIDVIASIPFDILGLAPFGTHLWSYFRIVHLIRFFQFGSYIAEWVKHMEDVYDYVIPAAARASLQMSTWTIVLVTWVCAGWDIIYFKHPDHHGDWQEGGMFENENSFWASFYWTFTTVTTVGYGDICPETIPQTTFALITGAVGAAFCAAIIANVTSFVHNIDVSEDNVEHKRKVVQSFLSDQGINLDLQLRIENYFKYIEQERQGIEEQLFLKNTLPSNLRDDMMLHITSDMVLACEFFAECEPGFVRSVMLSLEQLFYATGNFVLDASPANGMYFIKAGQVELLTFDNKLSNRLGANSSFAEDALINHWEMNPFKAKSTLDSELWFFSRATFNALVFEWPGMKSLLEGMVSKASIKKRRSSLTMTQAELAPILAAARAGNANVFRPNTPILQVWKIFVLAALVYNLLIIPFRIAFAYDHGKYYDNNPHDNPVEEIYNEIKPTDVILDYLCDLILCADVMIRMFFLGFYEEDHFIYEHMMIFKNYRLKEPWILHMLSCVPLELLLFSLDASSLKLSVVQAFSVLRVNKLLRFREVAPITDYLEKAALKRGWNVKKNTLKISKLMIFTFFCSHYFGCTFFFIALMKHLQDRKGSWADGACIMVNNNTNTSDPTICTEGIESSTTTSQYIHSIYWATATLTTVGYGDISASLENMNEIYFNILALIIGTLIYTYIIANLEDIVAQLDVTMTLFKKQVDGVKAYMNQQALDEKLSGHILSYFHYLWEHQSGMNANVILEYMPSTLAKEVRWEIIGHQIKNLFFVKDTHRDFVALFTNELSLCKYMPGDVVFYSGEICNSMYFLFKGSVKLISQTTGVAYTTLSDTVIGEGEFFMRAIQPCTSLAEDHAQAFILTWERFWKLLNSERITNEFKKEYEDNVAALNKKSVSHLIAKLKSNLANAKMQRLMMEKVEEDDVKYWVANPDEAFVRIWNFFALLFTGYYTYIIPFKAAFGGDVLLVELVMLGFVELFFCVDLYFHLQHFAIVKEGQLVRDRKLFRAHYIKNGGFVWDAMSVLPVFFLVYAVSGKGDGEWIWMYNFLQFLRINRLSQYLRNLIDLVEWAGGYRANNGTIRIIEMFLGVLCTAHWMAATFFFIGRLLQEDDQISWLEVNDMNNATAWRYTPEELRGHQYILAFYWAFYTISTTGYGNVGLAHNAERIFAMMCMIVGAIICDAGITAVLTAMIENRDHQAGTNSRRLECAKRYMTQVLMGKADKQNAVLEYFNYEDTELENIDAMEILNKLSEPLKLKVITRHCEEILLASEVIGKRFSRGVVCTIMRSITPQIAIPEELIIDMNSQEDHFFILHEGRAKKLDDVEGKGALQSGAIISNMEEEARVQMHGLPKCSLRTVIHSARNLPKTDLFGACDPYIEISYGEFGKIKSTVKKVTRAPIWNEIYYTKVTENVTHVNINLYDWNRVDENEFVGGLTIPVSTITKEEKKDYELIDENGKTGVGTLTLTLHFGRLAQHQCTKSHRLTVQAETFCHLYKVDTAKLKEYSEFLSNLEKDPEDRLPEMETEENVVEEYKRRTKMFNSKKGSSMNKMLVEINKEVMESSGASSPKKTSFVTTPKPHPFRRSDVGFGDVEDLPTEYLQDIPAASEKARPGRERKDSKSDYEVAGPDSNLESGSMFAKKRAKRGTAGNGAEVSEVGDSMFKPRRTSIRRMREENVVGKFTMKKNAVTYMSYVS</sequence>
<keyword evidence="3 10" id="KW-0812">Transmembrane</keyword>
<evidence type="ECO:0000313" key="14">
    <source>
        <dbReference type="Proteomes" id="UP001165082"/>
    </source>
</evidence>
<dbReference type="PRINTS" id="PR01333">
    <property type="entry name" value="2POREKCHANEL"/>
</dbReference>
<feature type="domain" description="C2" evidence="11">
    <location>
        <begin position="2057"/>
        <end position="2178"/>
    </location>
</feature>
<feature type="domain" description="Cyclic nucleotide-binding" evidence="12">
    <location>
        <begin position="469"/>
        <end position="569"/>
    </location>
</feature>
<evidence type="ECO:0000256" key="8">
    <source>
        <dbReference type="ARBA" id="ARBA00023303"/>
    </source>
</evidence>
<reference evidence="13" key="1">
    <citation type="submission" date="2022-07" db="EMBL/GenBank/DDBJ databases">
        <title>Genome analysis of Parmales, a sister group of diatoms, reveals the evolutionary specialization of diatoms from phago-mixotrophs to photoautotrophs.</title>
        <authorList>
            <person name="Ban H."/>
            <person name="Sato S."/>
            <person name="Yoshikawa S."/>
            <person name="Kazumasa Y."/>
            <person name="Nakamura Y."/>
            <person name="Ichinomiya M."/>
            <person name="Saitoh K."/>
            <person name="Sato N."/>
            <person name="Blanc-Mathieu R."/>
            <person name="Endo H."/>
            <person name="Kuwata A."/>
            <person name="Ogata H."/>
        </authorList>
    </citation>
    <scope>NUCLEOTIDE SEQUENCE</scope>
</reference>
<feature type="transmembrane region" description="Helical" evidence="10">
    <location>
        <begin position="1808"/>
        <end position="1829"/>
    </location>
</feature>
<dbReference type="OrthoDB" id="421226at2759"/>
<evidence type="ECO:0000256" key="6">
    <source>
        <dbReference type="ARBA" id="ARBA00023136"/>
    </source>
</evidence>
<feature type="transmembrane region" description="Helical" evidence="10">
    <location>
        <begin position="129"/>
        <end position="151"/>
    </location>
</feature>
<evidence type="ECO:0000313" key="13">
    <source>
        <dbReference type="EMBL" id="GMH58012.1"/>
    </source>
</evidence>
<dbReference type="Pfam" id="PF00027">
    <property type="entry name" value="cNMP_binding"/>
    <property type="match status" value="2"/>
</dbReference>
<feature type="region of interest" description="Disordered" evidence="9">
    <location>
        <begin position="2286"/>
        <end position="2394"/>
    </location>
</feature>
<comment type="caution">
    <text evidence="13">The sequence shown here is derived from an EMBL/GenBank/DDBJ whole genome shotgun (WGS) entry which is preliminary data.</text>
</comment>
<dbReference type="InterPro" id="IPR018490">
    <property type="entry name" value="cNMP-bd_dom_sf"/>
</dbReference>
<dbReference type="Gene3D" id="2.60.40.150">
    <property type="entry name" value="C2 domain"/>
    <property type="match status" value="1"/>
</dbReference>
<name>A0A9W6ZVB0_9STRA</name>
<feature type="region of interest" description="Disordered" evidence="9">
    <location>
        <begin position="25"/>
        <end position="44"/>
    </location>
</feature>
<feature type="domain" description="Cyclic nucleotide-binding" evidence="12">
    <location>
        <begin position="1498"/>
        <end position="1597"/>
    </location>
</feature>
<dbReference type="InterPro" id="IPR005821">
    <property type="entry name" value="Ion_trans_dom"/>
</dbReference>
<dbReference type="Gene3D" id="1.10.287.630">
    <property type="entry name" value="Helix hairpin bin"/>
    <property type="match status" value="3"/>
</dbReference>
<feature type="region of interest" description="Disordered" evidence="9">
    <location>
        <begin position="1"/>
        <end position="20"/>
    </location>
</feature>
<keyword evidence="4 10" id="KW-1133">Transmembrane helix</keyword>
<keyword evidence="14" id="KW-1185">Reference proteome</keyword>
<dbReference type="PANTHER" id="PTHR10217:SF435">
    <property type="entry name" value="POTASSIUM VOLTAGE-GATED CHANNEL PROTEIN EAG"/>
    <property type="match status" value="1"/>
</dbReference>
<keyword evidence="2" id="KW-0813">Transport</keyword>
<gene>
    <name evidence="13" type="ORF">TrRE_jg6364</name>
</gene>